<dbReference type="PANTHER" id="PTHR42964:SF1">
    <property type="entry name" value="POLYKETIDE BIOSYNTHESIS ENOYL-COA HYDRATASE PKSH-RELATED"/>
    <property type="match status" value="1"/>
</dbReference>
<dbReference type="Gene3D" id="3.90.226.10">
    <property type="entry name" value="2-enoyl-CoA Hydratase, Chain A, domain 1"/>
    <property type="match status" value="1"/>
</dbReference>
<comment type="caution">
    <text evidence="2">The sequence shown here is derived from an EMBL/GenBank/DDBJ whole genome shotgun (WGS) entry which is preliminary data.</text>
</comment>
<evidence type="ECO:0000313" key="3">
    <source>
        <dbReference type="Proteomes" id="UP000023268"/>
    </source>
</evidence>
<keyword evidence="2" id="KW-0456">Lyase</keyword>
<dbReference type="STRING" id="1458275.AZ34_03185"/>
<dbReference type="AlphaFoldDB" id="A0A016XE47"/>
<sequence>MKDFITLDVDLHGPVARIWLNQPETRNAFDDALITGLTRAFTLAGEAREVRVVVLGAHGTAFCAGANLRWMQRMAGYTREDNLADAARLADMLRTIAECPKPVIARVQGDAYAGGVGLVAACDIAISTDTAGYCLSETRIGLVPATVSPYVMRAMGTRAAQRYFLTAERFDATEAHRIGLVHEVVSAEGLDAKVDELARALCATGPMAVRACKRLIAEVAGRPIDQALIDWTVEGIADIRASSEGREGVLAFLEKRKPSWLG</sequence>
<dbReference type="GO" id="GO:0004300">
    <property type="term" value="F:enoyl-CoA hydratase activity"/>
    <property type="evidence" value="ECO:0007669"/>
    <property type="project" value="UniProtKB-EC"/>
</dbReference>
<organism evidence="2 3">
    <name type="scientific">Hylemonella gracilis str. Niagara R</name>
    <dbReference type="NCBI Taxonomy" id="1458275"/>
    <lineage>
        <taxon>Bacteria</taxon>
        <taxon>Pseudomonadati</taxon>
        <taxon>Pseudomonadota</taxon>
        <taxon>Betaproteobacteria</taxon>
        <taxon>Burkholderiales</taxon>
        <taxon>Comamonadaceae</taxon>
        <taxon>Hylemonella</taxon>
    </lineage>
</organism>
<dbReference type="CDD" id="cd06558">
    <property type="entry name" value="crotonase-like"/>
    <property type="match status" value="1"/>
</dbReference>
<dbReference type="InterPro" id="IPR051683">
    <property type="entry name" value="Enoyl-CoA_Hydratase/Isomerase"/>
</dbReference>
<dbReference type="Proteomes" id="UP000023268">
    <property type="component" value="Unassembled WGS sequence"/>
</dbReference>
<dbReference type="EMBL" id="JEMG01000001">
    <property type="protein sequence ID" value="EYC50175.1"/>
    <property type="molecule type" value="Genomic_DNA"/>
</dbReference>
<dbReference type="RefSeq" id="WP_051509490.1">
    <property type="nucleotide sequence ID" value="NZ_JEMG01000001.1"/>
</dbReference>
<dbReference type="SUPFAM" id="SSF52096">
    <property type="entry name" value="ClpP/crotonase"/>
    <property type="match status" value="1"/>
</dbReference>
<dbReference type="Gene3D" id="1.10.12.10">
    <property type="entry name" value="Lyase 2-enoyl-coa Hydratase, Chain A, domain 2"/>
    <property type="match status" value="1"/>
</dbReference>
<evidence type="ECO:0000313" key="2">
    <source>
        <dbReference type="EMBL" id="EYC50175.1"/>
    </source>
</evidence>
<comment type="similarity">
    <text evidence="1">Belongs to the enoyl-CoA hydratase/isomerase family.</text>
</comment>
<proteinExistence type="inferred from homology"/>
<reference evidence="2 3" key="1">
    <citation type="submission" date="2014-02" db="EMBL/GenBank/DDBJ databases">
        <title>Draft Genome of Hylemonella gracilis isolated from the Niagara River.</title>
        <authorList>
            <person name="Pawlowski D.R."/>
            <person name="Koudelka G.B."/>
        </authorList>
    </citation>
    <scope>NUCLEOTIDE SEQUENCE [LARGE SCALE GENOMIC DNA]</scope>
    <source>
        <strain evidence="2 3">Niagara R</strain>
    </source>
</reference>
<dbReference type="eggNOG" id="COG1024">
    <property type="taxonomic scope" value="Bacteria"/>
</dbReference>
<dbReference type="EC" id="4.2.1.17" evidence="2"/>
<dbReference type="PANTHER" id="PTHR42964">
    <property type="entry name" value="ENOYL-COA HYDRATASE"/>
    <property type="match status" value="1"/>
</dbReference>
<gene>
    <name evidence="2" type="ORF">AZ34_03185</name>
</gene>
<accession>A0A016XE47</accession>
<dbReference type="InterPro" id="IPR014748">
    <property type="entry name" value="Enoyl-CoA_hydra_C"/>
</dbReference>
<protein>
    <submittedName>
        <fullName evidence="2">Enoyl-CoA hydratase</fullName>
        <ecNumber evidence="2">4.2.1.17</ecNumber>
    </submittedName>
</protein>
<dbReference type="InterPro" id="IPR029045">
    <property type="entry name" value="ClpP/crotonase-like_dom_sf"/>
</dbReference>
<name>A0A016XE47_9BURK</name>
<evidence type="ECO:0000256" key="1">
    <source>
        <dbReference type="ARBA" id="ARBA00005254"/>
    </source>
</evidence>
<dbReference type="InterPro" id="IPR001753">
    <property type="entry name" value="Enoyl-CoA_hydra/iso"/>
</dbReference>
<dbReference type="OrthoDB" id="9807606at2"/>
<dbReference type="Pfam" id="PF00378">
    <property type="entry name" value="ECH_1"/>
    <property type="match status" value="1"/>
</dbReference>